<evidence type="ECO:0000256" key="1">
    <source>
        <dbReference type="SAM" id="MobiDB-lite"/>
    </source>
</evidence>
<evidence type="ECO:0000313" key="3">
    <source>
        <dbReference type="Proteomes" id="UP000887013"/>
    </source>
</evidence>
<name>A0A8X6MTQ7_NEPPI</name>
<accession>A0A8X6MTQ7</accession>
<evidence type="ECO:0000313" key="2">
    <source>
        <dbReference type="EMBL" id="GFS77424.1"/>
    </source>
</evidence>
<gene>
    <name evidence="2" type="ORF">NPIL_127211</name>
</gene>
<organism evidence="2 3">
    <name type="scientific">Nephila pilipes</name>
    <name type="common">Giant wood spider</name>
    <name type="synonym">Nephila maculata</name>
    <dbReference type="NCBI Taxonomy" id="299642"/>
    <lineage>
        <taxon>Eukaryota</taxon>
        <taxon>Metazoa</taxon>
        <taxon>Ecdysozoa</taxon>
        <taxon>Arthropoda</taxon>
        <taxon>Chelicerata</taxon>
        <taxon>Arachnida</taxon>
        <taxon>Araneae</taxon>
        <taxon>Araneomorphae</taxon>
        <taxon>Entelegynae</taxon>
        <taxon>Araneoidea</taxon>
        <taxon>Nephilidae</taxon>
        <taxon>Nephila</taxon>
    </lineage>
</organism>
<dbReference type="AlphaFoldDB" id="A0A8X6MTQ7"/>
<feature type="region of interest" description="Disordered" evidence="1">
    <location>
        <begin position="17"/>
        <end position="40"/>
    </location>
</feature>
<protein>
    <submittedName>
        <fullName evidence="2">Uncharacterized protein</fullName>
    </submittedName>
</protein>
<proteinExistence type="predicted"/>
<keyword evidence="3" id="KW-1185">Reference proteome</keyword>
<dbReference type="Proteomes" id="UP000887013">
    <property type="component" value="Unassembled WGS sequence"/>
</dbReference>
<comment type="caution">
    <text evidence="2">The sequence shown here is derived from an EMBL/GenBank/DDBJ whole genome shotgun (WGS) entry which is preliminary data.</text>
</comment>
<feature type="compositionally biased region" description="Basic and acidic residues" evidence="1">
    <location>
        <begin position="29"/>
        <end position="40"/>
    </location>
</feature>
<reference evidence="2" key="1">
    <citation type="submission" date="2020-08" db="EMBL/GenBank/DDBJ databases">
        <title>Multicomponent nature underlies the extraordinary mechanical properties of spider dragline silk.</title>
        <authorList>
            <person name="Kono N."/>
            <person name="Nakamura H."/>
            <person name="Mori M."/>
            <person name="Yoshida Y."/>
            <person name="Ohtoshi R."/>
            <person name="Malay A.D."/>
            <person name="Moran D.A.P."/>
            <person name="Tomita M."/>
            <person name="Numata K."/>
            <person name="Arakawa K."/>
        </authorList>
    </citation>
    <scope>NUCLEOTIDE SEQUENCE</scope>
</reference>
<dbReference type="EMBL" id="BMAW01050876">
    <property type="protein sequence ID" value="GFS77424.1"/>
    <property type="molecule type" value="Genomic_DNA"/>
</dbReference>
<sequence>MLHSSCRERRAKRCVDKQTTHTLSLPSERSGKASPLDKEGEKKEKFALLFSRMATVLFLRHFFRTLSCGFRSDFETPDSYAYEILIHIKNSQF</sequence>